<dbReference type="Proteomes" id="UP001363010">
    <property type="component" value="Unassembled WGS sequence"/>
</dbReference>
<keyword evidence="2" id="KW-0812">Transmembrane</keyword>
<sequence length="139" mass="15536">MRANDQRHSDWRWHREGDHAASQPSLPQQLPDDATRTPVMSDSWDKFGLTSQERAAVRNIYVLFESTQTGGMRRGPDPPPDLQALRFHAHPADGLDNDSPDPDPPLSSGRLWIRAVCLLIVAAAVLTGWVWLVRVLLAP</sequence>
<evidence type="ECO:0000313" key="4">
    <source>
        <dbReference type="Proteomes" id="UP001363010"/>
    </source>
</evidence>
<dbReference type="RefSeq" id="WP_340364798.1">
    <property type="nucleotide sequence ID" value="NZ_JBBKZV010000009.1"/>
</dbReference>
<feature type="transmembrane region" description="Helical" evidence="2">
    <location>
        <begin position="111"/>
        <end position="132"/>
    </location>
</feature>
<accession>A0ABU8W290</accession>
<keyword evidence="2" id="KW-1133">Transmembrane helix</keyword>
<gene>
    <name evidence="3" type="ORF">WKW80_17305</name>
</gene>
<proteinExistence type="predicted"/>
<feature type="region of interest" description="Disordered" evidence="1">
    <location>
        <begin position="1"/>
        <end position="44"/>
    </location>
</feature>
<name>A0ABU8W290_9BURK</name>
<feature type="region of interest" description="Disordered" evidence="1">
    <location>
        <begin position="69"/>
        <end position="104"/>
    </location>
</feature>
<evidence type="ECO:0000313" key="3">
    <source>
        <dbReference type="EMBL" id="MEJ8823773.1"/>
    </source>
</evidence>
<reference evidence="3 4" key="1">
    <citation type="submission" date="2024-03" db="EMBL/GenBank/DDBJ databases">
        <title>Novel species of the genus Variovorax.</title>
        <authorList>
            <person name="Liu Q."/>
            <person name="Xin Y.-H."/>
        </authorList>
    </citation>
    <scope>NUCLEOTIDE SEQUENCE [LARGE SCALE GENOMIC DNA]</scope>
    <source>
        <strain evidence="3 4">KACC 18501</strain>
    </source>
</reference>
<keyword evidence="4" id="KW-1185">Reference proteome</keyword>
<protein>
    <submittedName>
        <fullName evidence="3">Uncharacterized protein</fullName>
    </submittedName>
</protein>
<keyword evidence="2" id="KW-0472">Membrane</keyword>
<organism evidence="3 4">
    <name type="scientific">Variovorax humicola</name>
    <dbReference type="NCBI Taxonomy" id="1769758"/>
    <lineage>
        <taxon>Bacteria</taxon>
        <taxon>Pseudomonadati</taxon>
        <taxon>Pseudomonadota</taxon>
        <taxon>Betaproteobacteria</taxon>
        <taxon>Burkholderiales</taxon>
        <taxon>Comamonadaceae</taxon>
        <taxon>Variovorax</taxon>
    </lineage>
</organism>
<evidence type="ECO:0000256" key="1">
    <source>
        <dbReference type="SAM" id="MobiDB-lite"/>
    </source>
</evidence>
<feature type="compositionally biased region" description="Basic and acidic residues" evidence="1">
    <location>
        <begin position="1"/>
        <end position="19"/>
    </location>
</feature>
<dbReference type="EMBL" id="JBBKZV010000009">
    <property type="protein sequence ID" value="MEJ8823773.1"/>
    <property type="molecule type" value="Genomic_DNA"/>
</dbReference>
<evidence type="ECO:0000256" key="2">
    <source>
        <dbReference type="SAM" id="Phobius"/>
    </source>
</evidence>
<comment type="caution">
    <text evidence="3">The sequence shown here is derived from an EMBL/GenBank/DDBJ whole genome shotgun (WGS) entry which is preliminary data.</text>
</comment>